<dbReference type="PRINTS" id="PR00891">
    <property type="entry name" value="RABGDIREP"/>
</dbReference>
<dbReference type="SUPFAM" id="SSF54373">
    <property type="entry name" value="FAD-linked reductases, C-terminal domain"/>
    <property type="match status" value="1"/>
</dbReference>
<comment type="caution">
    <text evidence="3">The sequence shown here is derived from an EMBL/GenBank/DDBJ whole genome shotgun (WGS) entry which is preliminary data.</text>
</comment>
<dbReference type="Pfam" id="PF00996">
    <property type="entry name" value="GDI"/>
    <property type="match status" value="1"/>
</dbReference>
<dbReference type="PANTHER" id="PTHR11787">
    <property type="entry name" value="RAB GDP-DISSOCIATION INHIBITOR"/>
    <property type="match status" value="1"/>
</dbReference>
<comment type="similarity">
    <text evidence="1 2">Belongs to the Rab GDI family.</text>
</comment>
<evidence type="ECO:0000256" key="1">
    <source>
        <dbReference type="ARBA" id="ARBA00005593"/>
    </source>
</evidence>
<accession>A0AAV9I6W9</accession>
<dbReference type="AlphaFoldDB" id="A0AAV9I6W9"/>
<sequence>MESLSDTLWDVVICGTGLQQSLLALALSRSDKKVLHIDPHDYYGGQDAALSLQEAESWVADVEAGKEPSFRSALITKPDGSTGLGFPRAYSLALSPQLIHARSALLEQLVSSRAYRQVEFLAVGSFFIFNPAQDPSQKPTLARIPSTREDVFLTTAIPTKAKRGLMKFLKFVLDYESSPQTDLWQPDAEAPLTEFLSRQFKMDTELQTYIITLSLSLDGKITTKDGLAVIRRHLSSMGMYGPGFAAIYPKWGGLSEIAQISCRAGAVGGAVYMLGTGIKAMKEGEDPIEVELTSGDVIKTRSLVRSGNDATGQIETARLVAVVGSPIKSLFEATAEGAPTPAVAVVAFPAGSLSTPGGKASEYPAYVSVHSSDTGECPNGQSVLYMTTLATSESQEILDQALDSFLGAVGDDQAPQCLYKLQYKRLEGSTQSPAHGSIFDFTIPSTSLSFNDSTLEPVRDAWKMVMGDAAVDAEYMQFTDREGAAEDDDL</sequence>
<dbReference type="Gene3D" id="3.50.50.60">
    <property type="entry name" value="FAD/NAD(P)-binding domain"/>
    <property type="match status" value="1"/>
</dbReference>
<evidence type="ECO:0000313" key="3">
    <source>
        <dbReference type="EMBL" id="KAK4466626.1"/>
    </source>
</evidence>
<dbReference type="EMBL" id="MU864930">
    <property type="protein sequence ID" value="KAK4466626.1"/>
    <property type="molecule type" value="Genomic_DNA"/>
</dbReference>
<name>A0AAV9I6W9_9PEZI</name>
<dbReference type="GO" id="GO:0005634">
    <property type="term" value="C:nucleus"/>
    <property type="evidence" value="ECO:0007669"/>
    <property type="project" value="TreeGrafter"/>
</dbReference>
<evidence type="ECO:0000313" key="4">
    <source>
        <dbReference type="Proteomes" id="UP001321749"/>
    </source>
</evidence>
<dbReference type="GO" id="GO:0005968">
    <property type="term" value="C:Rab-protein geranylgeranyltransferase complex"/>
    <property type="evidence" value="ECO:0007669"/>
    <property type="project" value="TreeGrafter"/>
</dbReference>
<dbReference type="GO" id="GO:0007264">
    <property type="term" value="P:small GTPase-mediated signal transduction"/>
    <property type="evidence" value="ECO:0007669"/>
    <property type="project" value="UniProtKB-UniRule"/>
</dbReference>
<dbReference type="GO" id="GO:0005829">
    <property type="term" value="C:cytosol"/>
    <property type="evidence" value="ECO:0007669"/>
    <property type="project" value="TreeGrafter"/>
</dbReference>
<protein>
    <recommendedName>
        <fullName evidence="2">Rab proteins geranylgeranyltransferase</fullName>
    </recommendedName>
</protein>
<evidence type="ECO:0000256" key="2">
    <source>
        <dbReference type="PIRNR" id="PIRNR037514"/>
    </source>
</evidence>
<keyword evidence="4" id="KW-1185">Reference proteome</keyword>
<dbReference type="PIRSF" id="PIRSF037514">
    <property type="entry name" value="Rab_ger_ger_transf_A_fun"/>
    <property type="match status" value="1"/>
</dbReference>
<dbReference type="InterPro" id="IPR017230">
    <property type="entry name" value="Mrs6"/>
</dbReference>
<dbReference type="InterPro" id="IPR018203">
    <property type="entry name" value="GDP_dissociation_inhibitor"/>
</dbReference>
<gene>
    <name evidence="3" type="ORF">QBC42DRAFT_258546</name>
</gene>
<dbReference type="InterPro" id="IPR036188">
    <property type="entry name" value="FAD/NAD-bd_sf"/>
</dbReference>
<dbReference type="SUPFAM" id="SSF51905">
    <property type="entry name" value="FAD/NAD(P)-binding domain"/>
    <property type="match status" value="1"/>
</dbReference>
<proteinExistence type="inferred from homology"/>
<reference evidence="3" key="2">
    <citation type="submission" date="2023-06" db="EMBL/GenBank/DDBJ databases">
        <authorList>
            <consortium name="Lawrence Berkeley National Laboratory"/>
            <person name="Mondo S.J."/>
            <person name="Hensen N."/>
            <person name="Bonometti L."/>
            <person name="Westerberg I."/>
            <person name="Brannstrom I.O."/>
            <person name="Guillou S."/>
            <person name="Cros-Aarteil S."/>
            <person name="Calhoun S."/>
            <person name="Haridas S."/>
            <person name="Kuo A."/>
            <person name="Pangilinan J."/>
            <person name="Riley R."/>
            <person name="Labutti K."/>
            <person name="Andreopoulos B."/>
            <person name="Lipzen A."/>
            <person name="Chen C."/>
            <person name="Yanf M."/>
            <person name="Daum C."/>
            <person name="Ng V."/>
            <person name="Clum A."/>
            <person name="Steindorff A."/>
            <person name="Ohm R."/>
            <person name="Martin F."/>
            <person name="Silar P."/>
            <person name="Natvig D."/>
            <person name="Lalanne C."/>
            <person name="Gautier V."/>
            <person name="Ament-Velasquez S.L."/>
            <person name="Kruys A."/>
            <person name="Hutchinson M.I."/>
            <person name="Powell A.J."/>
            <person name="Barry K."/>
            <person name="Miller A.N."/>
            <person name="Grigoriev I.V."/>
            <person name="Debuchy R."/>
            <person name="Gladieux P."/>
            <person name="Thoren M.H."/>
            <person name="Johannesson H."/>
        </authorList>
    </citation>
    <scope>NUCLEOTIDE SEQUENCE</scope>
    <source>
        <strain evidence="3">PSN324</strain>
    </source>
</reference>
<dbReference type="Proteomes" id="UP001321749">
    <property type="component" value="Unassembled WGS sequence"/>
</dbReference>
<dbReference type="PANTHER" id="PTHR11787:SF4">
    <property type="entry name" value="CHM, RAB ESCORT PROTEIN 1"/>
    <property type="match status" value="1"/>
</dbReference>
<dbReference type="GO" id="GO:0005092">
    <property type="term" value="F:GDP-dissociation inhibitor activity"/>
    <property type="evidence" value="ECO:0007669"/>
    <property type="project" value="UniProtKB-UniRule"/>
</dbReference>
<organism evidence="3 4">
    <name type="scientific">Cladorrhinum samala</name>
    <dbReference type="NCBI Taxonomy" id="585594"/>
    <lineage>
        <taxon>Eukaryota</taxon>
        <taxon>Fungi</taxon>
        <taxon>Dikarya</taxon>
        <taxon>Ascomycota</taxon>
        <taxon>Pezizomycotina</taxon>
        <taxon>Sordariomycetes</taxon>
        <taxon>Sordariomycetidae</taxon>
        <taxon>Sordariales</taxon>
        <taxon>Podosporaceae</taxon>
        <taxon>Cladorrhinum</taxon>
    </lineage>
</organism>
<dbReference type="GO" id="GO:0016192">
    <property type="term" value="P:vesicle-mediated transport"/>
    <property type="evidence" value="ECO:0007669"/>
    <property type="project" value="TreeGrafter"/>
</dbReference>
<reference evidence="3" key="1">
    <citation type="journal article" date="2023" name="Mol. Phylogenet. Evol.">
        <title>Genome-scale phylogeny and comparative genomics of the fungal order Sordariales.</title>
        <authorList>
            <person name="Hensen N."/>
            <person name="Bonometti L."/>
            <person name="Westerberg I."/>
            <person name="Brannstrom I.O."/>
            <person name="Guillou S."/>
            <person name="Cros-Aarteil S."/>
            <person name="Calhoun S."/>
            <person name="Haridas S."/>
            <person name="Kuo A."/>
            <person name="Mondo S."/>
            <person name="Pangilinan J."/>
            <person name="Riley R."/>
            <person name="LaButti K."/>
            <person name="Andreopoulos B."/>
            <person name="Lipzen A."/>
            <person name="Chen C."/>
            <person name="Yan M."/>
            <person name="Daum C."/>
            <person name="Ng V."/>
            <person name="Clum A."/>
            <person name="Steindorff A."/>
            <person name="Ohm R.A."/>
            <person name="Martin F."/>
            <person name="Silar P."/>
            <person name="Natvig D.O."/>
            <person name="Lalanne C."/>
            <person name="Gautier V."/>
            <person name="Ament-Velasquez S.L."/>
            <person name="Kruys A."/>
            <person name="Hutchinson M.I."/>
            <person name="Powell A.J."/>
            <person name="Barry K."/>
            <person name="Miller A.N."/>
            <person name="Grigoriev I.V."/>
            <person name="Debuchy R."/>
            <person name="Gladieux P."/>
            <person name="Hiltunen Thoren M."/>
            <person name="Johannesson H."/>
        </authorList>
    </citation>
    <scope>NUCLEOTIDE SEQUENCE</scope>
    <source>
        <strain evidence="3">PSN324</strain>
    </source>
</reference>
<dbReference type="Gene3D" id="3.30.519.10">
    <property type="entry name" value="Guanine Nucleotide Dissociation Inhibitor, domain 2"/>
    <property type="match status" value="1"/>
</dbReference>
<dbReference type="Gene3D" id="1.10.405.10">
    <property type="entry name" value="Guanine Nucleotide Dissociation Inhibitor, domain 1"/>
    <property type="match status" value="1"/>
</dbReference>